<comment type="caution">
    <text evidence="5">The sequence shown here is derived from an EMBL/GenBank/DDBJ whole genome shotgun (WGS) entry which is preliminary data.</text>
</comment>
<protein>
    <submittedName>
        <fullName evidence="5">Uncharacterized protein</fullName>
    </submittedName>
</protein>
<proteinExistence type="predicted"/>
<feature type="compositionally biased region" description="Polar residues" evidence="4">
    <location>
        <begin position="238"/>
        <end position="247"/>
    </location>
</feature>
<feature type="region of interest" description="Disordered" evidence="4">
    <location>
        <begin position="185"/>
        <end position="264"/>
    </location>
</feature>
<organism evidence="5 6">
    <name type="scientific">Willisornis vidua</name>
    <name type="common">Xingu scale-backed antbird</name>
    <dbReference type="NCBI Taxonomy" id="1566151"/>
    <lineage>
        <taxon>Eukaryota</taxon>
        <taxon>Metazoa</taxon>
        <taxon>Chordata</taxon>
        <taxon>Craniata</taxon>
        <taxon>Vertebrata</taxon>
        <taxon>Euteleostomi</taxon>
        <taxon>Archelosauria</taxon>
        <taxon>Archosauria</taxon>
        <taxon>Dinosauria</taxon>
        <taxon>Saurischia</taxon>
        <taxon>Theropoda</taxon>
        <taxon>Coelurosauria</taxon>
        <taxon>Aves</taxon>
        <taxon>Neognathae</taxon>
        <taxon>Neoaves</taxon>
        <taxon>Telluraves</taxon>
        <taxon>Australaves</taxon>
        <taxon>Passeriformes</taxon>
        <taxon>Thamnophilidae</taxon>
        <taxon>Willisornis</taxon>
    </lineage>
</organism>
<feature type="compositionally biased region" description="Polar residues" evidence="4">
    <location>
        <begin position="1479"/>
        <end position="1489"/>
    </location>
</feature>
<evidence type="ECO:0000313" key="5">
    <source>
        <dbReference type="EMBL" id="KAJ7418339.1"/>
    </source>
</evidence>
<comment type="subcellular location">
    <subcellularLocation>
        <location evidence="1">Cytoplasm</location>
    </subcellularLocation>
</comment>
<dbReference type="EMBL" id="WHWB01033672">
    <property type="protein sequence ID" value="KAJ7418339.1"/>
    <property type="molecule type" value="Genomic_DNA"/>
</dbReference>
<sequence length="1726" mass="190223">MKKISVHIKPRESLALQRLQFRQWEQLPGETFTSKASALRELASFCAFGCWQEELILDQLIDKAADWQIREKLLMELGTLSLAQAGELGSQMERVLQRMCPGFVSVLTKQWGNWSSSKIWKIRNDNCCNQCCCWGQKRCAFSTKYDQQKPNQFIPCCHSPMSSTPVMRRQHLDCQLRYPATSNRNPRRVRNLQTPQPVENYISEGEFEDDLSSSTPSTTELEVRGSSQETDEDYFETVSHQSGSLSDVKTEPYESASDTESLSSDVTGNACLDSNCLLTEKKPLCSNLPKERTETTFHELKCCRQPGFTQRVQLGWFYKTRAAPSKTEFCIRSAKSEGEELGDEELTLSGDISITENQVCEEGIASQANRRSVAALQNKAELESFKVQSCTNAVPTGDDVTRQKEHPAVSSIAWFKANSENCLFSPEVQQFSFQSDAASSCSLPNLHFETNGPSCKSYIEASDYKCELDSMSSIKCSRRNSADSEQTTGKRIKHGSTETMLTSDSLFYQSCFKPKSEPPYTKSEITESRTWHSVPENISAQSQTEYVGSCFHLTDKFRWSCSRIHLQGLDFEYTWKNLGRVPASPGKAIKIEGQFGIERSLLDTATASDECQVPQPADCPQCIDYCLHSKSQTCGLSPGPAGPCADSLAQGDASDCRPKEQETFSALDCEPVTTNAEELTKRDEYKAERDLEAGRFPYEIDVELDTDSTENLAASHVGFPAVVENRGWDCSVNGVSGSGIERKCLKENDLESELSSRGVVAGERWADDSSNLDFDWKVLESAMQPGDSGTGTEHKEAVKQNTSCKTGALRSDSELVTNGHPTPKRKNEDSVFAVERTPRSDYISQKKDLMTVPELKPALIIVSVEQKGLQSKTLNDNLPPEAVTETLRNVVSRDLMSLHTVSKAQDEPDRVLSESCSCEEQIQAAHPIPGSAEVLPGRDRAEVKAEVSEEKGQKGDAVSSLEFTCSNATATSAEVECRSVTVPLSKDTLSAESQTDGCEEVLLKSHSTSGGKVSEEEPCTTQTRFEARTEQFRKSGFRKPGRRDDQVSKGEEFKAHQGREEEKGLFITSAVMLETSSSVSSLCQGDSADIGLQGPSIVSAQALGRQGIEGCNGSKEEIGICEEPSPREGKEGSPAEDTANPSKDSALSLDVSDVFDDSVTRETHNTCMLGLDNISTCSTNSEEMDDNLSHILGSNSSLHKAVQKPTKNENCGKASRFLVFSKMTSFRKTKPATAENQGSSNFFGSKAKIEELYAGKDDEDTASLLSFKSCPSGLVFHRKESYTSECSDDDDLFYERPAGLFNRLSLRKASASGRILMEDVDTNSTSPCLVAVKYADRQVSGSSENNDSEPVEHSGIRKPFPENEYKRNKPPEGKKFKTRLALAHKSLSSLFESKSPEKENTEQSSRVSLKNEKEKTKLRQSTWKGFLKSKEADGLKRPDLASLSPAQESLSGTGGHVMRTSVERQDSSNGHIFLKTEADNGSSTDSNYFDSSVEPVDVSSPIGTWRRRIQSHDLGIRYSQSSDCDEQQEVRSNSLNTSLEEYWMKSPFSPTDLQSAFSQSSPSCPHLSNSDGKDMPCRPMSPKPQSPRSSSQHRSFRYPGRVCATSMISLGNSSGVESNLEAPERPKTLKPRGSLLLSVHSLDNEYQRDDSGISSQSQISLNTAYSISDMLQDEAGISPSITSPVAFDILPLKLHPFSQSTPTGLDCVGWKRHISAPGVYTSPSWA</sequence>
<dbReference type="Proteomes" id="UP001145742">
    <property type="component" value="Unassembled WGS sequence"/>
</dbReference>
<keyword evidence="2" id="KW-0963">Cytoplasm</keyword>
<evidence type="ECO:0000256" key="3">
    <source>
        <dbReference type="ARBA" id="ARBA00022658"/>
    </source>
</evidence>
<feature type="compositionally biased region" description="Low complexity" evidence="4">
    <location>
        <begin position="1490"/>
        <end position="1499"/>
    </location>
</feature>
<evidence type="ECO:0000256" key="2">
    <source>
        <dbReference type="ARBA" id="ARBA00022490"/>
    </source>
</evidence>
<feature type="compositionally biased region" description="Basic and acidic residues" evidence="4">
    <location>
        <begin position="1042"/>
        <end position="1060"/>
    </location>
</feature>
<dbReference type="PANTHER" id="PTHR47544">
    <property type="entry name" value="RHO GUANINE NUCLEOTIDE EXCHANGE FACTOR 4"/>
    <property type="match status" value="1"/>
</dbReference>
<gene>
    <name evidence="5" type="ORF">WISP_59741</name>
</gene>
<feature type="compositionally biased region" description="Basic and acidic residues" evidence="4">
    <location>
        <begin position="1428"/>
        <end position="1439"/>
    </location>
</feature>
<keyword evidence="6" id="KW-1185">Reference proteome</keyword>
<evidence type="ECO:0000256" key="4">
    <source>
        <dbReference type="SAM" id="MobiDB-lite"/>
    </source>
</evidence>
<feature type="region of interest" description="Disordered" evidence="4">
    <location>
        <begin position="1552"/>
        <end position="1596"/>
    </location>
</feature>
<evidence type="ECO:0000256" key="1">
    <source>
        <dbReference type="ARBA" id="ARBA00004496"/>
    </source>
</evidence>
<dbReference type="PANTHER" id="PTHR47544:SF2">
    <property type="entry name" value="RHO GUANINE NUCLEOTIDE EXCHANGE FACTOR 4"/>
    <property type="match status" value="1"/>
</dbReference>
<reference evidence="5" key="1">
    <citation type="submission" date="2019-10" db="EMBL/GenBank/DDBJ databases">
        <authorList>
            <person name="Soares A.E.R."/>
            <person name="Aleixo A."/>
            <person name="Schneider P."/>
            <person name="Miyaki C.Y."/>
            <person name="Schneider M.P."/>
            <person name="Mello C."/>
            <person name="Vasconcelos A.T.R."/>
        </authorList>
    </citation>
    <scope>NUCLEOTIDE SEQUENCE</scope>
    <source>
        <tissue evidence="5">Muscle</tissue>
    </source>
</reference>
<feature type="region of interest" description="Disordered" evidence="4">
    <location>
        <begin position="1035"/>
        <end position="1060"/>
    </location>
</feature>
<accession>A0ABQ9DBJ2</accession>
<feature type="region of interest" description="Disordered" evidence="4">
    <location>
        <begin position="784"/>
        <end position="831"/>
    </location>
</feature>
<feature type="compositionally biased region" description="Basic and acidic residues" evidence="4">
    <location>
        <begin position="1350"/>
        <end position="1375"/>
    </location>
</feature>
<feature type="region of interest" description="Disordered" evidence="4">
    <location>
        <begin position="1339"/>
        <end position="1499"/>
    </location>
</feature>
<feature type="compositionally biased region" description="Basic and acidic residues" evidence="4">
    <location>
        <begin position="1116"/>
        <end position="1133"/>
    </location>
</feature>
<evidence type="ECO:0000313" key="6">
    <source>
        <dbReference type="Proteomes" id="UP001145742"/>
    </source>
</evidence>
<keyword evidence="3" id="KW-0344">Guanine-nucleotide releasing factor</keyword>
<name>A0ABQ9DBJ2_9PASS</name>
<feature type="region of interest" description="Disordered" evidence="4">
    <location>
        <begin position="1116"/>
        <end position="1149"/>
    </location>
</feature>
<feature type="compositionally biased region" description="Polar residues" evidence="4">
    <location>
        <begin position="1552"/>
        <end position="1570"/>
    </location>
</feature>